<protein>
    <submittedName>
        <fullName evidence="1">Uncharacterized protein</fullName>
    </submittedName>
</protein>
<dbReference type="AlphaFoldDB" id="A0A4Y2A0Y6"/>
<proteinExistence type="predicted"/>
<accession>A0A4Y2A0Y6</accession>
<organism evidence="1 2">
    <name type="scientific">Araneus ventricosus</name>
    <name type="common">Orbweaver spider</name>
    <name type="synonym">Epeira ventricosa</name>
    <dbReference type="NCBI Taxonomy" id="182803"/>
    <lineage>
        <taxon>Eukaryota</taxon>
        <taxon>Metazoa</taxon>
        <taxon>Ecdysozoa</taxon>
        <taxon>Arthropoda</taxon>
        <taxon>Chelicerata</taxon>
        <taxon>Arachnida</taxon>
        <taxon>Araneae</taxon>
        <taxon>Araneomorphae</taxon>
        <taxon>Entelegynae</taxon>
        <taxon>Araneoidea</taxon>
        <taxon>Araneidae</taxon>
        <taxon>Araneus</taxon>
    </lineage>
</organism>
<evidence type="ECO:0000313" key="2">
    <source>
        <dbReference type="Proteomes" id="UP000499080"/>
    </source>
</evidence>
<dbReference type="EMBL" id="BGPR01079094">
    <property type="protein sequence ID" value="GBL73039.1"/>
    <property type="molecule type" value="Genomic_DNA"/>
</dbReference>
<keyword evidence="2" id="KW-1185">Reference proteome</keyword>
<comment type="caution">
    <text evidence="1">The sequence shown here is derived from an EMBL/GenBank/DDBJ whole genome shotgun (WGS) entry which is preliminary data.</text>
</comment>
<name>A0A4Y2A0Y6_ARAVE</name>
<reference evidence="1 2" key="1">
    <citation type="journal article" date="2019" name="Sci. Rep.">
        <title>Orb-weaving spider Araneus ventricosus genome elucidates the spidroin gene catalogue.</title>
        <authorList>
            <person name="Kono N."/>
            <person name="Nakamura H."/>
            <person name="Ohtoshi R."/>
            <person name="Moran D.A.P."/>
            <person name="Shinohara A."/>
            <person name="Yoshida Y."/>
            <person name="Fujiwara M."/>
            <person name="Mori M."/>
            <person name="Tomita M."/>
            <person name="Arakawa K."/>
        </authorList>
    </citation>
    <scope>NUCLEOTIDE SEQUENCE [LARGE SCALE GENOMIC DNA]</scope>
</reference>
<sequence length="119" mass="14133">CDKVSHSSKPRIDPAFIELGGKRHYTGRGYTRWDKWFIKSFTEPTLREWFPKRFRRKCFRGQPMESEMATFRNLLCYLGIGHPYQAYLLSVLRTSPLSKEANRFRLAVVAVKRKFLDRS</sequence>
<gene>
    <name evidence="1" type="ORF">AVEN_136698_1</name>
</gene>
<dbReference type="Proteomes" id="UP000499080">
    <property type="component" value="Unassembled WGS sequence"/>
</dbReference>
<evidence type="ECO:0000313" key="1">
    <source>
        <dbReference type="EMBL" id="GBL73039.1"/>
    </source>
</evidence>
<feature type="non-terminal residue" evidence="1">
    <location>
        <position position="1"/>
    </location>
</feature>